<evidence type="ECO:0000256" key="5">
    <source>
        <dbReference type="ARBA" id="ARBA00023136"/>
    </source>
</evidence>
<feature type="transmembrane region" description="Helical" evidence="7">
    <location>
        <begin position="356"/>
        <end position="376"/>
    </location>
</feature>
<dbReference type="GO" id="GO:0016020">
    <property type="term" value="C:membrane"/>
    <property type="evidence" value="ECO:0007669"/>
    <property type="project" value="UniProtKB-SubCell"/>
</dbReference>
<dbReference type="PANTHER" id="PTHR32234">
    <property type="entry name" value="THIOL:DISULFIDE INTERCHANGE PROTEIN DSBD"/>
    <property type="match status" value="1"/>
</dbReference>
<dbReference type="InterPro" id="IPR028250">
    <property type="entry name" value="DsbDN"/>
</dbReference>
<dbReference type="eggNOG" id="COG4232">
    <property type="taxonomic scope" value="Bacteria"/>
</dbReference>
<evidence type="ECO:0000256" key="7">
    <source>
        <dbReference type="SAM" id="Phobius"/>
    </source>
</evidence>
<dbReference type="GO" id="GO:0017004">
    <property type="term" value="P:cytochrome complex assembly"/>
    <property type="evidence" value="ECO:0007669"/>
    <property type="project" value="UniProtKB-KW"/>
</dbReference>
<keyword evidence="2 7" id="KW-0812">Transmembrane</keyword>
<feature type="transmembrane region" description="Helical" evidence="7">
    <location>
        <begin position="473"/>
        <end position="497"/>
    </location>
</feature>
<evidence type="ECO:0000256" key="4">
    <source>
        <dbReference type="ARBA" id="ARBA00022989"/>
    </source>
</evidence>
<dbReference type="InterPro" id="IPR017937">
    <property type="entry name" value="Thioredoxin_CS"/>
</dbReference>
<evidence type="ECO:0000259" key="9">
    <source>
        <dbReference type="Pfam" id="PF11412"/>
    </source>
</evidence>
<dbReference type="PATRIC" id="fig|1193729.4.peg.163"/>
<dbReference type="CDD" id="cd02953">
    <property type="entry name" value="DsbDgamma"/>
    <property type="match status" value="1"/>
</dbReference>
<feature type="transmembrane region" description="Helical" evidence="7">
    <location>
        <begin position="316"/>
        <end position="344"/>
    </location>
</feature>
<feature type="transmembrane region" description="Helical" evidence="7">
    <location>
        <begin position="410"/>
        <end position="433"/>
    </location>
</feature>
<keyword evidence="11" id="KW-1185">Reference proteome</keyword>
<dbReference type="Gene3D" id="3.40.30.10">
    <property type="entry name" value="Glutaredoxin"/>
    <property type="match status" value="1"/>
</dbReference>
<gene>
    <name evidence="10" type="primary">dsbD</name>
    <name evidence="10" type="ORF">A1OE_266</name>
</gene>
<evidence type="ECO:0000256" key="3">
    <source>
        <dbReference type="ARBA" id="ARBA00022748"/>
    </source>
</evidence>
<keyword evidence="5 7" id="KW-0472">Membrane</keyword>
<evidence type="ECO:0000259" key="8">
    <source>
        <dbReference type="Pfam" id="PF02683"/>
    </source>
</evidence>
<feature type="domain" description="Thiol:disulfide interchange protein DsbD N-terminal" evidence="9">
    <location>
        <begin position="37"/>
        <end position="141"/>
    </location>
</feature>
<dbReference type="Proteomes" id="UP000010077">
    <property type="component" value="Chromosome"/>
</dbReference>
<keyword evidence="4 7" id="KW-1133">Transmembrane helix</keyword>
<dbReference type="Pfam" id="PF13899">
    <property type="entry name" value="Thioredoxin_7"/>
    <property type="match status" value="1"/>
</dbReference>
<dbReference type="InterPro" id="IPR003834">
    <property type="entry name" value="Cyt_c_assmbl_TM_dom"/>
</dbReference>
<keyword evidence="3" id="KW-0201">Cytochrome c-type biogenesis</keyword>
<dbReference type="STRING" id="1193729.A1OE_266"/>
<dbReference type="HOGENOM" id="CLU_014657_1_1_5"/>
<dbReference type="GO" id="GO:0047134">
    <property type="term" value="F:protein-disulfide reductase [NAD(P)H] activity"/>
    <property type="evidence" value="ECO:0007669"/>
    <property type="project" value="UniProtKB-EC"/>
</dbReference>
<dbReference type="PANTHER" id="PTHR32234:SF3">
    <property type="entry name" value="SUPPRESSION OF COPPER SENSITIVITY PROTEIN"/>
    <property type="match status" value="1"/>
</dbReference>
<evidence type="ECO:0000256" key="2">
    <source>
        <dbReference type="ARBA" id="ARBA00022692"/>
    </source>
</evidence>
<dbReference type="EC" id="1.8.1.8" evidence="10"/>
<feature type="domain" description="Cytochrome C biogenesis protein transmembrane" evidence="8">
    <location>
        <begin position="273"/>
        <end position="495"/>
    </location>
</feature>
<accession>K7ZCD4</accession>
<dbReference type="SUPFAM" id="SSF52833">
    <property type="entry name" value="Thioredoxin-like"/>
    <property type="match status" value="1"/>
</dbReference>
<dbReference type="eggNOG" id="COG4233">
    <property type="taxonomic scope" value="Bacteria"/>
</dbReference>
<comment type="subcellular location">
    <subcellularLocation>
        <location evidence="1">Membrane</location>
        <topology evidence="1">Multi-pass membrane protein</topology>
    </subcellularLocation>
</comment>
<dbReference type="AlphaFoldDB" id="K7ZCD4"/>
<dbReference type="InterPro" id="IPR036249">
    <property type="entry name" value="Thioredoxin-like_sf"/>
</dbReference>
<dbReference type="PROSITE" id="PS00194">
    <property type="entry name" value="THIOREDOXIN_1"/>
    <property type="match status" value="1"/>
</dbReference>
<dbReference type="EMBL" id="CP003539">
    <property type="protein sequence ID" value="AFX98466.1"/>
    <property type="molecule type" value="Genomic_DNA"/>
</dbReference>
<protein>
    <submittedName>
        <fullName evidence="10">Cytochrome c biogenesis protein</fullName>
        <ecNumber evidence="10">1.8.1.8</ecNumber>
    </submittedName>
</protein>
<dbReference type="OrthoDB" id="9811036at2"/>
<feature type="transmembrane region" description="Helical" evidence="7">
    <location>
        <begin position="272"/>
        <end position="296"/>
    </location>
</feature>
<evidence type="ECO:0000256" key="6">
    <source>
        <dbReference type="ARBA" id="ARBA00023284"/>
    </source>
</evidence>
<feature type="transmembrane region" description="Helical" evidence="7">
    <location>
        <begin position="440"/>
        <end position="467"/>
    </location>
</feature>
<reference evidence="10 11" key="1">
    <citation type="journal article" date="2012" name="Proc. Natl. Acad. Sci. U.S.A.">
        <title>Genome streamlining and chemical defense in a coral reef symbiosis.</title>
        <authorList>
            <person name="Kwan J.C."/>
            <person name="Donia M.S."/>
            <person name="Han A.W."/>
            <person name="Hirose E."/>
            <person name="Haygood M.G."/>
            <person name="Schmidt E.W."/>
        </authorList>
    </citation>
    <scope>NUCLEOTIDE SEQUENCE [LARGE SCALE GENOMIC DNA]</scope>
    <source>
        <strain evidence="10 11">L2</strain>
    </source>
</reference>
<evidence type="ECO:0000313" key="10">
    <source>
        <dbReference type="EMBL" id="AFX98466.1"/>
    </source>
</evidence>
<evidence type="ECO:0000313" key="11">
    <source>
        <dbReference type="Proteomes" id="UP000010077"/>
    </source>
</evidence>
<dbReference type="Pfam" id="PF11412">
    <property type="entry name" value="DsbD_N"/>
    <property type="match status" value="1"/>
</dbReference>
<dbReference type="GO" id="GO:0045454">
    <property type="term" value="P:cell redox homeostasis"/>
    <property type="evidence" value="ECO:0007669"/>
    <property type="project" value="TreeGrafter"/>
</dbReference>
<dbReference type="Pfam" id="PF02683">
    <property type="entry name" value="DsbD_TM"/>
    <property type="match status" value="1"/>
</dbReference>
<organism evidence="10 11">
    <name type="scientific">Candidatus Endolissoclinum faulkneri L2</name>
    <dbReference type="NCBI Taxonomy" id="1193729"/>
    <lineage>
        <taxon>Bacteria</taxon>
        <taxon>Pseudomonadati</taxon>
        <taxon>Pseudomonadota</taxon>
        <taxon>Alphaproteobacteria</taxon>
        <taxon>Rhodospirillales</taxon>
        <taxon>Rhodospirillaceae</taxon>
        <taxon>Candidatus Endolissoclinum</taxon>
    </lineage>
</organism>
<evidence type="ECO:0000256" key="1">
    <source>
        <dbReference type="ARBA" id="ARBA00004141"/>
    </source>
</evidence>
<feature type="transmembrane region" description="Helical" evidence="7">
    <location>
        <begin position="504"/>
        <end position="527"/>
    </location>
</feature>
<feature type="transmembrane region" description="Helical" evidence="7">
    <location>
        <begin position="533"/>
        <end position="552"/>
    </location>
</feature>
<dbReference type="KEGG" id="thal:A1OE_266"/>
<keyword evidence="6" id="KW-0676">Redox-active center</keyword>
<name>K7ZCD4_9PROT</name>
<dbReference type="RefSeq" id="WP_015087964.1">
    <property type="nucleotide sequence ID" value="NC_019566.1"/>
</dbReference>
<keyword evidence="10" id="KW-0560">Oxidoreductase</keyword>
<dbReference type="InterPro" id="IPR035671">
    <property type="entry name" value="DsbD_gamma"/>
</dbReference>
<proteinExistence type="predicted"/>
<sequence length="689" mass="75983">MLSYESKAAEPISPWVHNEFADIRLISSLSGTQGRSEIMLGLEFRLAPNWKVYWRSPGEVGYPPKITWEGSDNLAGSKILYPIPKRFNSFGLETFGYKDHVVYPIMARLTDKMRPLKLKAHVTALICGKICMPIENTLFLNLPNVLPSSTSFTYLLNRWLARVPKAVPNTCLKVLSAQGFTDNKNPKLTITVQSIEAIKKLDIFPEGPDGVSYGKPKILLSHNAKTATVQFPVKIRDNAQLVGSNLRLTMAEGNSLVERNVIITSGSTPNKLWSMLVPALLGGLLLNFMPCVLPVISLKLFALLQCSGAERRDIRLGFLASAGGIIISFILFGALLAWLKIIGLTVGWGIHFQQPLFLASMISILLLFAINLLGWFEFTLPRALAKLVENVEKQKIYCRISLVENFFTGIFAALLATPCSAPFLGTAIGFALAQGRIVEILLIFLLMGVGLALPYLLVAAIPSIGYIFPRPGIWLIVFKRILALGLLVTIVWLLTVLAGHIGQIWTLVISALLIIAVLVFALLRYFFYSRHSIWIGIILLIIVPAVVFVLPAPRNIGGERFDNTTRSENLINWRPFDLSEIDRLVKDGLLVFVNVTADWCLTCKVNKSLIIEADPALSMLTRRKVIAMEADWSKSNPKIAKYLASFGRYGIPFNAVYSSIAPGGIPLPELLSASAIKKAIDQASGLKSD</sequence>